<evidence type="ECO:0000256" key="2">
    <source>
        <dbReference type="ARBA" id="ARBA00022452"/>
    </source>
</evidence>
<dbReference type="Pfam" id="PF24575">
    <property type="entry name" value="TPR_Slam"/>
    <property type="match status" value="1"/>
</dbReference>
<dbReference type="Gene3D" id="1.25.40.10">
    <property type="entry name" value="Tetratricopeptide repeat domain"/>
    <property type="match status" value="1"/>
</dbReference>
<evidence type="ECO:0000313" key="12">
    <source>
        <dbReference type="Proteomes" id="UP000242792"/>
    </source>
</evidence>
<feature type="domain" description="Surface lipoprotein assembly modifier C-terminal" evidence="9">
    <location>
        <begin position="234"/>
        <end position="537"/>
    </location>
</feature>
<feature type="transmembrane region" description="Helical" evidence="8">
    <location>
        <begin position="46"/>
        <end position="62"/>
    </location>
</feature>
<dbReference type="Proteomes" id="UP000242792">
    <property type="component" value="Chromosome"/>
</dbReference>
<evidence type="ECO:0000256" key="3">
    <source>
        <dbReference type="ARBA" id="ARBA00022692"/>
    </source>
</evidence>
<dbReference type="Pfam" id="PF04575">
    <property type="entry name" value="SlipAM"/>
    <property type="match status" value="1"/>
</dbReference>
<dbReference type="GO" id="GO:0009279">
    <property type="term" value="C:cell outer membrane"/>
    <property type="evidence" value="ECO:0007669"/>
    <property type="project" value="UniProtKB-SubCell"/>
</dbReference>
<evidence type="ECO:0000256" key="5">
    <source>
        <dbReference type="ARBA" id="ARBA00023136"/>
    </source>
</evidence>
<feature type="domain" description="Surface lipoprotein assembly modifier N-terminal TPR repeats region" evidence="10">
    <location>
        <begin position="113"/>
        <end position="205"/>
    </location>
</feature>
<dbReference type="SUPFAM" id="SSF48452">
    <property type="entry name" value="TPR-like"/>
    <property type="match status" value="1"/>
</dbReference>
<comment type="subcellular location">
    <subcellularLocation>
        <location evidence="1">Cell outer membrane</location>
        <topology evidence="1">Multi-pass membrane protein</topology>
    </subcellularLocation>
</comment>
<dbReference type="InterPro" id="IPR007655">
    <property type="entry name" value="Slam_C"/>
</dbReference>
<evidence type="ECO:0000259" key="10">
    <source>
        <dbReference type="Pfam" id="PF24575"/>
    </source>
</evidence>
<comment type="similarity">
    <text evidence="7">Belongs to the Slam family.</text>
</comment>
<protein>
    <submittedName>
        <fullName evidence="11">Uncharacterized protein</fullName>
    </submittedName>
</protein>
<evidence type="ECO:0000256" key="1">
    <source>
        <dbReference type="ARBA" id="ARBA00004571"/>
    </source>
</evidence>
<evidence type="ECO:0000259" key="9">
    <source>
        <dbReference type="Pfam" id="PF04575"/>
    </source>
</evidence>
<accession>A0A1V0BDL5</accession>
<dbReference type="InterPro" id="IPR011990">
    <property type="entry name" value="TPR-like_helical_dom_sf"/>
</dbReference>
<keyword evidence="6" id="KW-0998">Cell outer membrane</keyword>
<keyword evidence="3 8" id="KW-0812">Transmembrane</keyword>
<gene>
    <name evidence="11" type="ORF">B5M06_06525</name>
</gene>
<evidence type="ECO:0000313" key="11">
    <source>
        <dbReference type="EMBL" id="AQZ97962.1"/>
    </source>
</evidence>
<keyword evidence="2" id="KW-1134">Transmembrane beta strand</keyword>
<dbReference type="AlphaFoldDB" id="A0A1V0BDL5"/>
<dbReference type="SUPFAM" id="SSF56935">
    <property type="entry name" value="Porins"/>
    <property type="match status" value="1"/>
</dbReference>
<keyword evidence="5 8" id="KW-0472">Membrane</keyword>
<evidence type="ECO:0000256" key="7">
    <source>
        <dbReference type="ARBA" id="ARBA00023609"/>
    </source>
</evidence>
<name>A0A1V0BDL5_9BURK</name>
<proteinExistence type="inferred from homology"/>
<keyword evidence="4" id="KW-0732">Signal</keyword>
<evidence type="ECO:0000256" key="4">
    <source>
        <dbReference type="ARBA" id="ARBA00022729"/>
    </source>
</evidence>
<sequence length="537" mass="60322">MEAGSAALHFCCPVLRVLTWPPMLGLFCREWGRKRNVMPYQRLNRFHLWAMLLALMLFMPAARADEEDTRFLLHQQSRQAAERMAGPEDGLVLHAPPGALLYEGKVHTVPSTRQALEPAIYIAINTGQWERLAEFVSRYRLLQGHRPALAQMALALLARQEGDVAQALRLMQSAQAAEPQDARIALELARLLFEDNRDTEARAAFTRAQQAGLPDTVQALVGQYQQALKERSGWHGSMAVGLGHNSNINQASGDVTCFLELGGVCVFERRMPQAIRSGLLNYELALQRRWHLGGNHNLQLRPVSYGSYYQRQGESGSASISDYGNATSVLYLGYQWLDARRTLNVTPYVEHFYRNRHTEYVAHGLQVEGQFVVGSRWRLGASADTKRYVHTDQGRRVSGSDYTQHQAGLSASYALSPRFTVYGGADMVRKKYAVDQASTRDKVLRAGVYYGLEGAAGLFVNATGIWRNSRSDAFDGFLGARRHDKQQVFIASIGANNWKLAGLAPELRVRYSRNRSNVDWAFGFEQSEVSVMLRRHF</sequence>
<keyword evidence="8" id="KW-1133">Transmembrane helix</keyword>
<dbReference type="KEGG" id="cke:B5M06_06525"/>
<evidence type="ECO:0000256" key="8">
    <source>
        <dbReference type="SAM" id="Phobius"/>
    </source>
</evidence>
<reference evidence="11 12" key="1">
    <citation type="submission" date="2017-03" db="EMBL/GenBank/DDBJ databases">
        <title>Rapid Whole Genome Sequencing of Comamonas kerstersii Causing Continuous ambulatory Peritoneal Dialysis-Associated Peritonitis.</title>
        <authorList>
            <person name="Zheng B."/>
        </authorList>
    </citation>
    <scope>NUCLEOTIDE SEQUENCE [LARGE SCALE GENOMIC DNA]</scope>
    <source>
        <strain evidence="11 12">8943</strain>
    </source>
</reference>
<dbReference type="EMBL" id="CP020121">
    <property type="protein sequence ID" value="AQZ97962.1"/>
    <property type="molecule type" value="Genomic_DNA"/>
</dbReference>
<organism evidence="11 12">
    <name type="scientific">Comamonas kerstersii</name>
    <dbReference type="NCBI Taxonomy" id="225992"/>
    <lineage>
        <taxon>Bacteria</taxon>
        <taxon>Pseudomonadati</taxon>
        <taxon>Pseudomonadota</taxon>
        <taxon>Betaproteobacteria</taxon>
        <taxon>Burkholderiales</taxon>
        <taxon>Comamonadaceae</taxon>
        <taxon>Comamonas</taxon>
    </lineage>
</organism>
<evidence type="ECO:0000256" key="6">
    <source>
        <dbReference type="ARBA" id="ARBA00023237"/>
    </source>
</evidence>
<dbReference type="InterPro" id="IPR057556">
    <property type="entry name" value="TPR_Slam"/>
</dbReference>